<gene>
    <name evidence="3" type="ORF">DFR24_0237</name>
</gene>
<dbReference type="EMBL" id="SOBT01000008">
    <property type="protein sequence ID" value="TDU30880.1"/>
    <property type="molecule type" value="Genomic_DNA"/>
</dbReference>
<accession>A0A4R7PCC5</accession>
<organism evidence="3 4">
    <name type="scientific">Panacagrimonas perspica</name>
    <dbReference type="NCBI Taxonomy" id="381431"/>
    <lineage>
        <taxon>Bacteria</taxon>
        <taxon>Pseudomonadati</taxon>
        <taxon>Pseudomonadota</taxon>
        <taxon>Gammaproteobacteria</taxon>
        <taxon>Nevskiales</taxon>
        <taxon>Nevskiaceae</taxon>
        <taxon>Panacagrimonas</taxon>
    </lineage>
</organism>
<protein>
    <submittedName>
        <fullName evidence="3">Uncharacterized protein</fullName>
    </submittedName>
</protein>
<evidence type="ECO:0000256" key="1">
    <source>
        <dbReference type="SAM" id="Phobius"/>
    </source>
</evidence>
<comment type="caution">
    <text evidence="3">The sequence shown here is derived from an EMBL/GenBank/DDBJ whole genome shotgun (WGS) entry which is preliminary data.</text>
</comment>
<sequence length="246" mass="26171">MANRAARGLLSARTSGRWAFAVLACLSAATALGATREELEAVINAPLLSADPAKPIQIIAANWWVVTDGLSDDFKGLIEPDHQVKLGDSVVVGSFVVDGSKGPVTLVVDYAASVKALTGSDGSVRIGIECMGQPLKCAIPANKSVLMYHADLMSRLLIKLKDSAAALAIGRDAFSYRLPADEGVRVDITLGTPHKLDPLFVKAWLIYGENAAEVVPGQTSQSNAIKLWVGAGIVGLFLLWRRLIRR</sequence>
<feature type="signal peptide" evidence="2">
    <location>
        <begin position="1"/>
        <end position="33"/>
    </location>
</feature>
<feature type="transmembrane region" description="Helical" evidence="1">
    <location>
        <begin position="225"/>
        <end position="244"/>
    </location>
</feature>
<keyword evidence="1" id="KW-0812">Transmembrane</keyword>
<keyword evidence="1" id="KW-1133">Transmembrane helix</keyword>
<dbReference type="AlphaFoldDB" id="A0A4R7PCC5"/>
<feature type="chain" id="PRO_5030099600" evidence="2">
    <location>
        <begin position="34"/>
        <end position="246"/>
    </location>
</feature>
<proteinExistence type="predicted"/>
<evidence type="ECO:0000313" key="4">
    <source>
        <dbReference type="Proteomes" id="UP000295341"/>
    </source>
</evidence>
<keyword evidence="1" id="KW-0472">Membrane</keyword>
<dbReference type="Proteomes" id="UP000295341">
    <property type="component" value="Unassembled WGS sequence"/>
</dbReference>
<keyword evidence="2" id="KW-0732">Signal</keyword>
<keyword evidence="4" id="KW-1185">Reference proteome</keyword>
<dbReference type="OrthoDB" id="10000414at2"/>
<evidence type="ECO:0000256" key="2">
    <source>
        <dbReference type="SAM" id="SignalP"/>
    </source>
</evidence>
<dbReference type="RefSeq" id="WP_133879516.1">
    <property type="nucleotide sequence ID" value="NZ_MWIN01000022.1"/>
</dbReference>
<evidence type="ECO:0000313" key="3">
    <source>
        <dbReference type="EMBL" id="TDU30880.1"/>
    </source>
</evidence>
<reference evidence="3 4" key="1">
    <citation type="submission" date="2019-03" db="EMBL/GenBank/DDBJ databases">
        <title>Genomic Encyclopedia of Type Strains, Phase IV (KMG-IV): sequencing the most valuable type-strain genomes for metagenomic binning, comparative biology and taxonomic classification.</title>
        <authorList>
            <person name="Goeker M."/>
        </authorList>
    </citation>
    <scope>NUCLEOTIDE SEQUENCE [LARGE SCALE GENOMIC DNA]</scope>
    <source>
        <strain evidence="3 4">DSM 26377</strain>
    </source>
</reference>
<name>A0A4R7PCC5_9GAMM</name>